<evidence type="ECO:0000313" key="3">
    <source>
        <dbReference type="Proteomes" id="UP000256478"/>
    </source>
</evidence>
<reference evidence="2 3" key="1">
    <citation type="submission" date="2018-08" db="EMBL/GenBank/DDBJ databases">
        <title>Thalassotalea euphylliae genome.</title>
        <authorList>
            <person name="Summers S."/>
            <person name="Rice S.A."/>
            <person name="Freckelton M.L."/>
            <person name="Nedved B.T."/>
            <person name="Hadfield M.G."/>
        </authorList>
    </citation>
    <scope>NUCLEOTIDE SEQUENCE [LARGE SCALE GENOMIC DNA]</scope>
    <source>
        <strain evidence="2 3">H1</strain>
    </source>
</reference>
<dbReference type="Proteomes" id="UP000256478">
    <property type="component" value="Unassembled WGS sequence"/>
</dbReference>
<feature type="transmembrane region" description="Helical" evidence="1">
    <location>
        <begin position="178"/>
        <end position="201"/>
    </location>
</feature>
<keyword evidence="1" id="KW-0812">Transmembrane</keyword>
<comment type="caution">
    <text evidence="2">The sequence shown here is derived from an EMBL/GenBank/DDBJ whole genome shotgun (WGS) entry which is preliminary data.</text>
</comment>
<dbReference type="OrthoDB" id="581693at2"/>
<feature type="transmembrane region" description="Helical" evidence="1">
    <location>
        <begin position="92"/>
        <end position="109"/>
    </location>
</feature>
<organism evidence="2 3">
    <name type="scientific">Thalassotalea euphylliae</name>
    <dbReference type="NCBI Taxonomy" id="1655234"/>
    <lineage>
        <taxon>Bacteria</taxon>
        <taxon>Pseudomonadati</taxon>
        <taxon>Pseudomonadota</taxon>
        <taxon>Gammaproteobacteria</taxon>
        <taxon>Alteromonadales</taxon>
        <taxon>Colwelliaceae</taxon>
        <taxon>Thalassotalea</taxon>
    </lineage>
</organism>
<feature type="transmembrane region" description="Helical" evidence="1">
    <location>
        <begin position="121"/>
        <end position="141"/>
    </location>
</feature>
<gene>
    <name evidence="2" type="ORF">DXX93_02080</name>
</gene>
<proteinExistence type="predicted"/>
<dbReference type="RefSeq" id="WP_116006589.1">
    <property type="nucleotide sequence ID" value="NZ_QUOU01000001.1"/>
</dbReference>
<evidence type="ECO:0000313" key="2">
    <source>
        <dbReference type="EMBL" id="REL25458.1"/>
    </source>
</evidence>
<dbReference type="EMBL" id="QUOU01000001">
    <property type="protein sequence ID" value="REL25458.1"/>
    <property type="molecule type" value="Genomic_DNA"/>
</dbReference>
<dbReference type="AlphaFoldDB" id="A0A3E0TLS0"/>
<feature type="transmembrane region" description="Helical" evidence="1">
    <location>
        <begin position="147"/>
        <end position="166"/>
    </location>
</feature>
<keyword evidence="1" id="KW-0472">Membrane</keyword>
<evidence type="ECO:0000256" key="1">
    <source>
        <dbReference type="SAM" id="Phobius"/>
    </source>
</evidence>
<dbReference type="Pfam" id="PF19540">
    <property type="entry name" value="DUF6064"/>
    <property type="match status" value="1"/>
</dbReference>
<protein>
    <submittedName>
        <fullName evidence="2">Uncharacterized protein</fullName>
    </submittedName>
</protein>
<feature type="transmembrane region" description="Helical" evidence="1">
    <location>
        <begin position="62"/>
        <end position="80"/>
    </location>
</feature>
<accession>A0A3E0TLS0</accession>
<sequence length="202" mass="23011">MIADLLNQLFSYSLHDFLLFSSEVYWRLVTHYLNAHQLIGADVAIATSIAVYLLVKHRYPRLVLCFIALLWLWLGWQFYLTHYQTINHHASYLGFICLLQVALLLALAIKENYFQNKAVNAKKITVGLIISTMLTMPIVAVSSGLPWSAGMAGLMPIPTVILSLFFTSQLASRWRYLLYPLPILIAVVELLTLDLLTWQLIT</sequence>
<dbReference type="InterPro" id="IPR045708">
    <property type="entry name" value="DUF6064"/>
</dbReference>
<keyword evidence="1" id="KW-1133">Transmembrane helix</keyword>
<feature type="transmembrane region" description="Helical" evidence="1">
    <location>
        <begin position="35"/>
        <end position="55"/>
    </location>
</feature>
<name>A0A3E0TLS0_9GAMM</name>